<dbReference type="AlphaFoldDB" id="A0A011VTF3"/>
<proteinExistence type="predicted"/>
<evidence type="ECO:0000313" key="2">
    <source>
        <dbReference type="Proteomes" id="UP000021369"/>
    </source>
</evidence>
<name>A0A011VTF3_RUMAL</name>
<protein>
    <submittedName>
        <fullName evidence="1">Uncharacterized protein</fullName>
    </submittedName>
</protein>
<dbReference type="Proteomes" id="UP000021369">
    <property type="component" value="Unassembled WGS sequence"/>
</dbReference>
<gene>
    <name evidence="1" type="ORF">RASY3_14280</name>
</gene>
<keyword evidence="2" id="KW-1185">Reference proteome</keyword>
<evidence type="ECO:0000313" key="1">
    <source>
        <dbReference type="EMBL" id="EXM38501.1"/>
    </source>
</evidence>
<sequence length="245" mass="28361">MFDELTHIIGGEDFITANGIKIHNPTLEEIKEYGQFNYLGLIQYITMRAYDNAVELWDNGINYQDVPNFAMFVNNMKMLPVDITKLMFYDLDFSTFEVGVNEQNGEMIFGNGEIIIDEVIYREIMEFVRGINYMDEKVEYDMGNNIGVKFLIERMRRKQKKAAGKKPQPFLSNLISSMVCRADFPYDYTSIMSLHISQLYNGFYRTNKSDTAKYLTQAIYAGTVSKKDIANSLLTWYGDLEKSKS</sequence>
<dbReference type="RefSeq" id="WP_037289273.1">
    <property type="nucleotide sequence ID" value="NZ_JEOB01000004.1"/>
</dbReference>
<comment type="caution">
    <text evidence="1">The sequence shown here is derived from an EMBL/GenBank/DDBJ whole genome shotgun (WGS) entry which is preliminary data.</text>
</comment>
<organism evidence="1 2">
    <name type="scientific">Ruminococcus albus SY3</name>
    <dbReference type="NCBI Taxonomy" id="1341156"/>
    <lineage>
        <taxon>Bacteria</taxon>
        <taxon>Bacillati</taxon>
        <taxon>Bacillota</taxon>
        <taxon>Clostridia</taxon>
        <taxon>Eubacteriales</taxon>
        <taxon>Oscillospiraceae</taxon>
        <taxon>Ruminococcus</taxon>
    </lineage>
</organism>
<accession>A0A011VTF3</accession>
<dbReference type="EMBL" id="JEOB01000004">
    <property type="protein sequence ID" value="EXM38501.1"/>
    <property type="molecule type" value="Genomic_DNA"/>
</dbReference>
<reference evidence="1 2" key="1">
    <citation type="submission" date="2013-06" db="EMBL/GenBank/DDBJ databases">
        <title>Rumen cellulosomics: divergent fiber-degrading strategies revealed by comparative genome-wide analysis of six Ruminococcal strains.</title>
        <authorList>
            <person name="Dassa B."/>
            <person name="Borovok I."/>
            <person name="Lamed R."/>
            <person name="Flint H."/>
            <person name="Yeoman C.J."/>
            <person name="White B."/>
            <person name="Bayer E.A."/>
        </authorList>
    </citation>
    <scope>NUCLEOTIDE SEQUENCE [LARGE SCALE GENOMIC DNA]</scope>
    <source>
        <strain evidence="1 2">SY3</strain>
    </source>
</reference>
<dbReference type="PATRIC" id="fig|1341156.4.peg.2519"/>